<dbReference type="NCBIfam" id="NF040586">
    <property type="entry name" value="FxSxx_TPR"/>
    <property type="match status" value="1"/>
</dbReference>
<reference evidence="4" key="2">
    <citation type="journal article" date="2023" name="IMA Fungus">
        <title>Comparative genomic study of the Penicillium genus elucidates a diverse pangenome and 15 lateral gene transfer events.</title>
        <authorList>
            <person name="Petersen C."/>
            <person name="Sorensen T."/>
            <person name="Nielsen M.R."/>
            <person name="Sondergaard T.E."/>
            <person name="Sorensen J.L."/>
            <person name="Fitzpatrick D.A."/>
            <person name="Frisvad J.C."/>
            <person name="Nielsen K.L."/>
        </authorList>
    </citation>
    <scope>NUCLEOTIDE SEQUENCE</scope>
    <source>
        <strain evidence="4">IBT 19713</strain>
    </source>
</reference>
<dbReference type="GeneID" id="83197961"/>
<dbReference type="Gene3D" id="3.40.50.300">
    <property type="entry name" value="P-loop containing nucleotide triphosphate hydrolases"/>
    <property type="match status" value="1"/>
</dbReference>
<dbReference type="InterPro" id="IPR027417">
    <property type="entry name" value="P-loop_NTPase"/>
</dbReference>
<reference evidence="4" key="1">
    <citation type="submission" date="2022-11" db="EMBL/GenBank/DDBJ databases">
        <authorList>
            <person name="Petersen C."/>
        </authorList>
    </citation>
    <scope>NUCLEOTIDE SEQUENCE</scope>
    <source>
        <strain evidence="4">IBT 19713</strain>
    </source>
</reference>
<gene>
    <name evidence="4" type="ORF">N7468_001361</name>
</gene>
<dbReference type="Proteomes" id="UP001150941">
    <property type="component" value="Unassembled WGS sequence"/>
</dbReference>
<dbReference type="Pfam" id="PF13424">
    <property type="entry name" value="TPR_12"/>
    <property type="match status" value="3"/>
</dbReference>
<dbReference type="InterPro" id="IPR019734">
    <property type="entry name" value="TPR_rpt"/>
</dbReference>
<proteinExistence type="predicted"/>
<dbReference type="InterPro" id="IPR011990">
    <property type="entry name" value="TPR-like_helical_dom_sf"/>
</dbReference>
<dbReference type="OrthoDB" id="1658288at2759"/>
<dbReference type="Pfam" id="PF25000">
    <property type="entry name" value="DUF7779"/>
    <property type="match status" value="1"/>
</dbReference>
<evidence type="ECO:0000256" key="1">
    <source>
        <dbReference type="SAM" id="MobiDB-lite"/>
    </source>
</evidence>
<dbReference type="Gene3D" id="1.25.40.10">
    <property type="entry name" value="Tetratricopeptide repeat domain"/>
    <property type="match status" value="2"/>
</dbReference>
<dbReference type="RefSeq" id="XP_058333799.1">
    <property type="nucleotide sequence ID" value="XM_058470658.1"/>
</dbReference>
<feature type="region of interest" description="Disordered" evidence="1">
    <location>
        <begin position="349"/>
        <end position="376"/>
    </location>
</feature>
<keyword evidence="5" id="KW-1185">Reference proteome</keyword>
<dbReference type="SUPFAM" id="SSF48452">
    <property type="entry name" value="TPR-like"/>
    <property type="match status" value="3"/>
</dbReference>
<dbReference type="Pfam" id="PF00931">
    <property type="entry name" value="NB-ARC"/>
    <property type="match status" value="1"/>
</dbReference>
<evidence type="ECO:0000259" key="3">
    <source>
        <dbReference type="Pfam" id="PF25000"/>
    </source>
</evidence>
<dbReference type="InterPro" id="IPR056681">
    <property type="entry name" value="DUF7779"/>
</dbReference>
<dbReference type="SMART" id="SM00028">
    <property type="entry name" value="TPR"/>
    <property type="match status" value="7"/>
</dbReference>
<organism evidence="4 5">
    <name type="scientific">Penicillium chermesinum</name>
    <dbReference type="NCBI Taxonomy" id="63820"/>
    <lineage>
        <taxon>Eukaryota</taxon>
        <taxon>Fungi</taxon>
        <taxon>Dikarya</taxon>
        <taxon>Ascomycota</taxon>
        <taxon>Pezizomycotina</taxon>
        <taxon>Eurotiomycetes</taxon>
        <taxon>Eurotiomycetidae</taxon>
        <taxon>Eurotiales</taxon>
        <taxon>Aspergillaceae</taxon>
        <taxon>Penicillium</taxon>
    </lineage>
</organism>
<dbReference type="InterPro" id="IPR053137">
    <property type="entry name" value="NLR-like"/>
</dbReference>
<comment type="caution">
    <text evidence="4">The sequence shown here is derived from an EMBL/GenBank/DDBJ whole genome shotgun (WGS) entry which is preliminary data.</text>
</comment>
<evidence type="ECO:0000313" key="4">
    <source>
        <dbReference type="EMBL" id="KAJ5246378.1"/>
    </source>
</evidence>
<feature type="domain" description="NB-ARC" evidence="2">
    <location>
        <begin position="57"/>
        <end position="169"/>
    </location>
</feature>
<name>A0A9W9PGG5_9EURO</name>
<dbReference type="AlphaFoldDB" id="A0A9W9PGG5"/>
<accession>A0A9W9PGG5</accession>
<feature type="domain" description="DUF7779" evidence="3">
    <location>
        <begin position="324"/>
        <end position="414"/>
    </location>
</feature>
<dbReference type="PRINTS" id="PR00381">
    <property type="entry name" value="KINESINLIGHT"/>
</dbReference>
<dbReference type="PANTHER" id="PTHR46082:SF11">
    <property type="entry name" value="AAA+ ATPASE DOMAIN-CONTAINING PROTEIN-RELATED"/>
    <property type="match status" value="1"/>
</dbReference>
<dbReference type="Pfam" id="PF13374">
    <property type="entry name" value="TPR_10"/>
    <property type="match status" value="1"/>
</dbReference>
<sequence length="904" mass="102786">MASQTTFSDTNHGFQVGVNHGSVTNQFLPSERSETPPSPSLSIPFLRDPDFVDRGTILKQLHHQCAAPGSWTALVGLGGVGKSQLAIEYAYQIHEREPQTWVFWIYASNAARFEQSYRNVADTVKLSGRQDSKANIFRLVYNWLQDRKNGKWIVILDNVGNAEFLDRHEAVQGLANHENGSADRPLREYLPRSQNGRILITSRSKEVALQLVDRRDIVLVETMDQAEAVALFEKKSGKQDNRQDIIELTAALDFFPLAIVQAAAYISDPDRGCSVRQYLDEFRKSDRKKVRLLGRGEGQFRRDWEAENSVLTTWQISFDSIRESRRSAADLLSLMSFFDRQGIPEALLQSSSEKRNVDPSSSDDDDDDSQSQSGVTEEFEDDILILRRYSLISINADQRTFNMHGLVQLATRRWLEVHGELAKWMRQSIQNLNAKLPTGEYENWAQCQVLYPHAKSAASQRPHKRDSLMEWAAVLFKAAWYDWQKGSRAEGERLSLKAMEARMKYLGPEHEDTLESIGMVGLIYQSQGRWKEAQELFLQVVETMKRVLGAEHPVTLTSMANLASTYRDQGRWNEAENLELQVMEITKRVLGTEHPDTLKSMANLASTYQDQGRWNEAEDLELQVMEIMKRVLGTEHPDTLKSMANLASTYRDQGRWNEAEDLELQVVEIIKRVLGAEHPVTLKSMANLASTYRDQGRWNKAEDLELQVMEIMKRVLGTEHPDTLKSMANLASTYQDQGRWNEAENLGLPVMEIRKRVLGAEHPDTLTSMANLAYTWRSQGRRTDALALIQECCVLRNKVLGHNHPDARESYSALLSWQEEHQLVPNRNFPSAPPQIEQTEHLQEGQAQHFTVATMAQPPSPQLTKSPHNQRRLGPGLFLWKPPLIIASRGPSSVPGSQDLHEID</sequence>
<dbReference type="InterPro" id="IPR002182">
    <property type="entry name" value="NB-ARC"/>
</dbReference>
<dbReference type="GO" id="GO:0043531">
    <property type="term" value="F:ADP binding"/>
    <property type="evidence" value="ECO:0007669"/>
    <property type="project" value="InterPro"/>
</dbReference>
<dbReference type="EMBL" id="JAPQKS010000002">
    <property type="protein sequence ID" value="KAJ5246378.1"/>
    <property type="molecule type" value="Genomic_DNA"/>
</dbReference>
<evidence type="ECO:0000313" key="5">
    <source>
        <dbReference type="Proteomes" id="UP001150941"/>
    </source>
</evidence>
<dbReference type="SUPFAM" id="SSF52540">
    <property type="entry name" value="P-loop containing nucleoside triphosphate hydrolases"/>
    <property type="match status" value="1"/>
</dbReference>
<dbReference type="PANTHER" id="PTHR46082">
    <property type="entry name" value="ATP/GTP-BINDING PROTEIN-RELATED"/>
    <property type="match status" value="1"/>
</dbReference>
<evidence type="ECO:0000259" key="2">
    <source>
        <dbReference type="Pfam" id="PF00931"/>
    </source>
</evidence>
<protein>
    <submittedName>
        <fullName evidence="4">Kinesin</fullName>
    </submittedName>
</protein>